<evidence type="ECO:0000313" key="2">
    <source>
        <dbReference type="Proteomes" id="UP000735302"/>
    </source>
</evidence>
<organism evidence="1 2">
    <name type="scientific">Plakobranchus ocellatus</name>
    <dbReference type="NCBI Taxonomy" id="259542"/>
    <lineage>
        <taxon>Eukaryota</taxon>
        <taxon>Metazoa</taxon>
        <taxon>Spiralia</taxon>
        <taxon>Lophotrochozoa</taxon>
        <taxon>Mollusca</taxon>
        <taxon>Gastropoda</taxon>
        <taxon>Heterobranchia</taxon>
        <taxon>Euthyneura</taxon>
        <taxon>Panpulmonata</taxon>
        <taxon>Sacoglossa</taxon>
        <taxon>Placobranchoidea</taxon>
        <taxon>Plakobranchidae</taxon>
        <taxon>Plakobranchus</taxon>
    </lineage>
</organism>
<dbReference type="EMBL" id="BLXT01008342">
    <property type="protein sequence ID" value="GFO47711.1"/>
    <property type="molecule type" value="Genomic_DNA"/>
</dbReference>
<sequence length="79" mass="8530">MLKSVDDHGPLFYPISRCPDGGVVFADVFSHVDNPSATLLLCRPQALLPLNFPVVVNCSSFPLLKCIENKCAPLCGNVD</sequence>
<proteinExistence type="predicted"/>
<dbReference type="Proteomes" id="UP000735302">
    <property type="component" value="Unassembled WGS sequence"/>
</dbReference>
<dbReference type="AlphaFoldDB" id="A0AAV4DUW5"/>
<reference evidence="1 2" key="1">
    <citation type="journal article" date="2021" name="Elife">
        <title>Chloroplast acquisition without the gene transfer in kleptoplastic sea slugs, Plakobranchus ocellatus.</title>
        <authorList>
            <person name="Maeda T."/>
            <person name="Takahashi S."/>
            <person name="Yoshida T."/>
            <person name="Shimamura S."/>
            <person name="Takaki Y."/>
            <person name="Nagai Y."/>
            <person name="Toyoda A."/>
            <person name="Suzuki Y."/>
            <person name="Arimoto A."/>
            <person name="Ishii H."/>
            <person name="Satoh N."/>
            <person name="Nishiyama T."/>
            <person name="Hasebe M."/>
            <person name="Maruyama T."/>
            <person name="Minagawa J."/>
            <person name="Obokata J."/>
            <person name="Shigenobu S."/>
        </authorList>
    </citation>
    <scope>NUCLEOTIDE SEQUENCE [LARGE SCALE GENOMIC DNA]</scope>
</reference>
<evidence type="ECO:0000313" key="1">
    <source>
        <dbReference type="EMBL" id="GFO47711.1"/>
    </source>
</evidence>
<protein>
    <submittedName>
        <fullName evidence="1">Uncharacterized protein</fullName>
    </submittedName>
</protein>
<keyword evidence="2" id="KW-1185">Reference proteome</keyword>
<comment type="caution">
    <text evidence="1">The sequence shown here is derived from an EMBL/GenBank/DDBJ whole genome shotgun (WGS) entry which is preliminary data.</text>
</comment>
<name>A0AAV4DUW5_9GAST</name>
<accession>A0AAV4DUW5</accession>
<gene>
    <name evidence="1" type="ORF">PoB_007421600</name>
</gene>